<dbReference type="PANTHER" id="PTHR22946">
    <property type="entry name" value="DIENELACTONE HYDROLASE DOMAIN-CONTAINING PROTEIN-RELATED"/>
    <property type="match status" value="1"/>
</dbReference>
<accession>A0ABV8K2L6</accession>
<dbReference type="Proteomes" id="UP001595715">
    <property type="component" value="Unassembled WGS sequence"/>
</dbReference>
<dbReference type="InterPro" id="IPR002925">
    <property type="entry name" value="Dienelactn_hydro"/>
</dbReference>
<dbReference type="InterPro" id="IPR029058">
    <property type="entry name" value="AB_hydrolase_fold"/>
</dbReference>
<proteinExistence type="predicted"/>
<evidence type="ECO:0000313" key="4">
    <source>
        <dbReference type="Proteomes" id="UP001595715"/>
    </source>
</evidence>
<keyword evidence="4" id="KW-1185">Reference proteome</keyword>
<dbReference type="GO" id="GO:0016787">
    <property type="term" value="F:hydrolase activity"/>
    <property type="evidence" value="ECO:0007669"/>
    <property type="project" value="UniProtKB-KW"/>
</dbReference>
<dbReference type="RefSeq" id="WP_377718201.1">
    <property type="nucleotide sequence ID" value="NZ_JBHSAM010000020.1"/>
</dbReference>
<comment type="caution">
    <text evidence="3">The sequence shown here is derived from an EMBL/GenBank/DDBJ whole genome shotgun (WGS) entry which is preliminary data.</text>
</comment>
<reference evidence="4" key="1">
    <citation type="journal article" date="2019" name="Int. J. Syst. Evol. Microbiol.">
        <title>The Global Catalogue of Microorganisms (GCM) 10K type strain sequencing project: providing services to taxonomists for standard genome sequencing and annotation.</title>
        <authorList>
            <consortium name="The Broad Institute Genomics Platform"/>
            <consortium name="The Broad Institute Genome Sequencing Center for Infectious Disease"/>
            <person name="Wu L."/>
            <person name="Ma J."/>
        </authorList>
    </citation>
    <scope>NUCLEOTIDE SEQUENCE [LARGE SCALE GENOMIC DNA]</scope>
    <source>
        <strain evidence="4">IBRC-M 10987</strain>
    </source>
</reference>
<keyword evidence="1 3" id="KW-0378">Hydrolase</keyword>
<feature type="domain" description="Dienelactone hydrolase" evidence="2">
    <location>
        <begin position="33"/>
        <end position="257"/>
    </location>
</feature>
<evidence type="ECO:0000259" key="2">
    <source>
        <dbReference type="Pfam" id="PF01738"/>
    </source>
</evidence>
<dbReference type="EC" id="3.4.-.-" evidence="3"/>
<dbReference type="PANTHER" id="PTHR22946:SF9">
    <property type="entry name" value="POLYKETIDE TRANSFERASE AF380"/>
    <property type="match status" value="1"/>
</dbReference>
<evidence type="ECO:0000256" key="1">
    <source>
        <dbReference type="ARBA" id="ARBA00022801"/>
    </source>
</evidence>
<gene>
    <name evidence="3" type="ORF">ACFOZ8_07545</name>
</gene>
<sequence>MSTTRISREAFRAPLDHGLFLNGEIKAKDGHKDLPVLITAHGFRGFKEWGFWPYVTDALAELGFYTVIFDFSRIDAAAAKQPDAVIAQARTLSRELEDLQTIVELVREQRLPLSASADPGRIGLLGHSRGGAASVITAAEQTAIGAVVAWNPPSDLTPPAGVSAEPFIAADIEQNASRYDIPYKLAYLKQPALIVQGSADVERILLGHEALRLAAPGHSFVQIEGGDHSFGVQHPFTGPTPALVEALQATTRFFRQHLQPVEALRKEAQSHGHS</sequence>
<dbReference type="Gene3D" id="3.40.50.1820">
    <property type="entry name" value="alpha/beta hydrolase"/>
    <property type="match status" value="1"/>
</dbReference>
<dbReference type="EMBL" id="JBHSAM010000020">
    <property type="protein sequence ID" value="MFC4099505.1"/>
    <property type="molecule type" value="Genomic_DNA"/>
</dbReference>
<dbReference type="SUPFAM" id="SSF53474">
    <property type="entry name" value="alpha/beta-Hydrolases"/>
    <property type="match status" value="1"/>
</dbReference>
<dbReference type="InterPro" id="IPR050261">
    <property type="entry name" value="FrsA_esterase"/>
</dbReference>
<evidence type="ECO:0000313" key="3">
    <source>
        <dbReference type="EMBL" id="MFC4099505.1"/>
    </source>
</evidence>
<protein>
    <submittedName>
        <fullName evidence="3">Alpha/beta hydrolase family protein</fullName>
        <ecNumber evidence="3">3.4.-.-</ecNumber>
    </submittedName>
</protein>
<organism evidence="3 4">
    <name type="scientific">Paenibacillus xanthanilyticus</name>
    <dbReference type="NCBI Taxonomy" id="1783531"/>
    <lineage>
        <taxon>Bacteria</taxon>
        <taxon>Bacillati</taxon>
        <taxon>Bacillota</taxon>
        <taxon>Bacilli</taxon>
        <taxon>Bacillales</taxon>
        <taxon>Paenibacillaceae</taxon>
        <taxon>Paenibacillus</taxon>
    </lineage>
</organism>
<dbReference type="Pfam" id="PF01738">
    <property type="entry name" value="DLH"/>
    <property type="match status" value="1"/>
</dbReference>
<name>A0ABV8K2L6_9BACL</name>